<feature type="region of interest" description="Disordered" evidence="12">
    <location>
        <begin position="498"/>
        <end position="518"/>
    </location>
</feature>
<dbReference type="PROSITE" id="PS00086">
    <property type="entry name" value="CYTOCHROME_P450"/>
    <property type="match status" value="1"/>
</dbReference>
<keyword evidence="8 11" id="KW-0503">Monooxygenase</keyword>
<evidence type="ECO:0000256" key="12">
    <source>
        <dbReference type="SAM" id="MobiDB-lite"/>
    </source>
</evidence>
<keyword evidence="7 10" id="KW-0408">Iron</keyword>
<evidence type="ECO:0000313" key="14">
    <source>
        <dbReference type="EMBL" id="KAB5546729.1"/>
    </source>
</evidence>
<feature type="binding site" description="axial binding residue" evidence="10">
    <location>
        <position position="443"/>
    </location>
    <ligand>
        <name>heme</name>
        <dbReference type="ChEBI" id="CHEBI:30413"/>
    </ligand>
    <ligandPart>
        <name>Fe</name>
        <dbReference type="ChEBI" id="CHEBI:18248"/>
    </ligandPart>
</feature>
<keyword evidence="4 10" id="KW-0349">Heme</keyword>
<dbReference type="GO" id="GO:0016712">
    <property type="term" value="F:oxidoreductase activity, acting on paired donors, with incorporation or reduction of molecular oxygen, reduced flavin or flavoprotein as one donor, and incorporation of one atom of oxygen"/>
    <property type="evidence" value="ECO:0007669"/>
    <property type="project" value="InterPro"/>
</dbReference>
<keyword evidence="13" id="KW-0812">Transmembrane</keyword>
<dbReference type="InterPro" id="IPR001128">
    <property type="entry name" value="Cyt_P450"/>
</dbReference>
<dbReference type="EMBL" id="VFJC01000017">
    <property type="protein sequence ID" value="KAB5546729.1"/>
    <property type="molecule type" value="Genomic_DNA"/>
</dbReference>
<dbReference type="PANTHER" id="PTHR24300:SF326">
    <property type="entry name" value="CYTOCHROME P450-RELATED"/>
    <property type="match status" value="1"/>
</dbReference>
<dbReference type="GO" id="GO:0005737">
    <property type="term" value="C:cytoplasm"/>
    <property type="evidence" value="ECO:0007669"/>
    <property type="project" value="TreeGrafter"/>
</dbReference>
<name>A0A5N5LV96_PANHP</name>
<comment type="cofactor">
    <cofactor evidence="1 10">
        <name>heme</name>
        <dbReference type="ChEBI" id="CHEBI:30413"/>
    </cofactor>
</comment>
<evidence type="ECO:0000256" key="7">
    <source>
        <dbReference type="ARBA" id="ARBA00023004"/>
    </source>
</evidence>
<dbReference type="PANTHER" id="PTHR24300">
    <property type="entry name" value="CYTOCHROME P450 508A4-RELATED"/>
    <property type="match status" value="1"/>
</dbReference>
<reference evidence="14 15" key="1">
    <citation type="submission" date="2019-06" db="EMBL/GenBank/DDBJ databases">
        <title>A chromosome-scale genome assembly of the striped catfish, Pangasianodon hypophthalmus.</title>
        <authorList>
            <person name="Wen M."/>
            <person name="Zahm M."/>
            <person name="Roques C."/>
            <person name="Cabau C."/>
            <person name="Klopp C."/>
            <person name="Donnadieu C."/>
            <person name="Jouanno E."/>
            <person name="Avarre J.-C."/>
            <person name="Campet M."/>
            <person name="Ha T.T.T."/>
            <person name="Dugue R."/>
            <person name="Lampietro C."/>
            <person name="Louis A."/>
            <person name="Herpin A."/>
            <person name="Echchiki A."/>
            <person name="Berthelot C."/>
            <person name="Parey E."/>
            <person name="Roest-Crollius H."/>
            <person name="Braasch I."/>
            <person name="Postlethwait J."/>
            <person name="Bobe J."/>
            <person name="Montfort J."/>
            <person name="Bouchez O."/>
            <person name="Begum T."/>
            <person name="Schartl M."/>
            <person name="Guiguen Y."/>
        </authorList>
    </citation>
    <scope>NUCLEOTIDE SEQUENCE [LARGE SCALE GENOMIC DNA]</scope>
    <source>
        <strain evidence="14 15">Indonesia</strain>
        <tissue evidence="14">Blood</tissue>
    </source>
</reference>
<evidence type="ECO:0000256" key="2">
    <source>
        <dbReference type="ARBA" id="ARBA00004370"/>
    </source>
</evidence>
<dbReference type="Gene3D" id="1.10.630.10">
    <property type="entry name" value="Cytochrome P450"/>
    <property type="match status" value="1"/>
</dbReference>
<comment type="similarity">
    <text evidence="3 11">Belongs to the cytochrome P450 family.</text>
</comment>
<evidence type="ECO:0000313" key="15">
    <source>
        <dbReference type="Proteomes" id="UP000327468"/>
    </source>
</evidence>
<dbReference type="PRINTS" id="PR00463">
    <property type="entry name" value="EP450I"/>
</dbReference>
<dbReference type="SUPFAM" id="SSF48264">
    <property type="entry name" value="Cytochrome P450"/>
    <property type="match status" value="1"/>
</dbReference>
<evidence type="ECO:0000256" key="1">
    <source>
        <dbReference type="ARBA" id="ARBA00001971"/>
    </source>
</evidence>
<dbReference type="GO" id="GO:0016020">
    <property type="term" value="C:membrane"/>
    <property type="evidence" value="ECO:0007669"/>
    <property type="project" value="UniProtKB-SubCell"/>
</dbReference>
<keyword evidence="15" id="KW-1185">Reference proteome</keyword>
<dbReference type="PRINTS" id="PR01686">
    <property type="entry name" value="EP450ICYP2D"/>
</dbReference>
<dbReference type="GO" id="GO:0005506">
    <property type="term" value="F:iron ion binding"/>
    <property type="evidence" value="ECO:0007669"/>
    <property type="project" value="InterPro"/>
</dbReference>
<dbReference type="InterPro" id="IPR008069">
    <property type="entry name" value="Cyt_P450_E_grp-I_CYP2D-like"/>
</dbReference>
<dbReference type="Proteomes" id="UP000327468">
    <property type="component" value="Chromosome 16"/>
</dbReference>
<dbReference type="Pfam" id="PF00067">
    <property type="entry name" value="p450"/>
    <property type="match status" value="1"/>
</dbReference>
<keyword evidence="5 10" id="KW-0479">Metal-binding</keyword>
<dbReference type="GO" id="GO:0020037">
    <property type="term" value="F:heme binding"/>
    <property type="evidence" value="ECO:0007669"/>
    <property type="project" value="InterPro"/>
</dbReference>
<organism evidence="14 15">
    <name type="scientific">Pangasianodon hypophthalmus</name>
    <name type="common">Striped catfish</name>
    <name type="synonym">Helicophagus hypophthalmus</name>
    <dbReference type="NCBI Taxonomy" id="310915"/>
    <lineage>
        <taxon>Eukaryota</taxon>
        <taxon>Metazoa</taxon>
        <taxon>Chordata</taxon>
        <taxon>Craniata</taxon>
        <taxon>Vertebrata</taxon>
        <taxon>Euteleostomi</taxon>
        <taxon>Actinopterygii</taxon>
        <taxon>Neopterygii</taxon>
        <taxon>Teleostei</taxon>
        <taxon>Ostariophysi</taxon>
        <taxon>Siluriformes</taxon>
        <taxon>Pangasiidae</taxon>
        <taxon>Pangasianodon</taxon>
    </lineage>
</organism>
<evidence type="ECO:0000256" key="10">
    <source>
        <dbReference type="PIRSR" id="PIRSR602401-1"/>
    </source>
</evidence>
<dbReference type="GO" id="GO:0006082">
    <property type="term" value="P:organic acid metabolic process"/>
    <property type="evidence" value="ECO:0007669"/>
    <property type="project" value="TreeGrafter"/>
</dbReference>
<evidence type="ECO:0000256" key="5">
    <source>
        <dbReference type="ARBA" id="ARBA00022723"/>
    </source>
</evidence>
<evidence type="ECO:0000256" key="11">
    <source>
        <dbReference type="RuleBase" id="RU000461"/>
    </source>
</evidence>
<sequence length="518" mass="58786">MQALLRYTDLGSAGLALLLGLVFLVLLEIFKLNSSRSRNPPGPTPLPFVGNLLQFMKDPMNVARSTLQYGDLCSVYVGRRPMIVLNNIEVVKEALVQNGTVFSGRPYMPLIEWVTKGYGIIAVTYGHAWKQQRRFALHTLRNFGLGKKTVEERVAEEAHCLITEMLKHEGKPFNPFHPIMNAVSNIICSIVFGDRFDYNNKRFAKLLEILNENIRLSGSAVGLIFNLVPFIKHLPGPHQKVHQNASSLIGFIREVMEEHEKTLDTENLRDFIDAYLVEISKQKSSKDSTFHEENLLMSTADLFLAGTETTATTLRWGLIFIMNHPEIQERCHEEIVRVLGYDRAPSMDDRTSLPYTHATVHEILRFGNIAPLGVIHQTTETTQLRGFTIPKGTEITPNLMAILQDKEHWKHPDTFNPENFLDENGQFCKNEFFLPFSLGPRVCLGESLARTELFIFFTSLLQRLRFSWPHDAPPIDMNGSMGVVRMPYPFHMICRSRGHSVPSSPVTPGVSPVHHNRM</sequence>
<accession>A0A5N5LV96</accession>
<dbReference type="InterPro" id="IPR036396">
    <property type="entry name" value="Cyt_P450_sf"/>
</dbReference>
<dbReference type="CDD" id="cd11026">
    <property type="entry name" value="CYP2"/>
    <property type="match status" value="1"/>
</dbReference>
<comment type="caution">
    <text evidence="14">The sequence shown here is derived from an EMBL/GenBank/DDBJ whole genome shotgun (WGS) entry which is preliminary data.</text>
</comment>
<keyword evidence="9 13" id="KW-0472">Membrane</keyword>
<dbReference type="FunFam" id="1.10.630.10:FF:000004">
    <property type="entry name" value="cytochrome P450 2D15 isoform X1"/>
    <property type="match status" value="1"/>
</dbReference>
<dbReference type="PRINTS" id="PR00385">
    <property type="entry name" value="P450"/>
</dbReference>
<evidence type="ECO:0000256" key="4">
    <source>
        <dbReference type="ARBA" id="ARBA00022617"/>
    </source>
</evidence>
<proteinExistence type="inferred from homology"/>
<dbReference type="GO" id="GO:0006805">
    <property type="term" value="P:xenobiotic metabolic process"/>
    <property type="evidence" value="ECO:0007669"/>
    <property type="project" value="TreeGrafter"/>
</dbReference>
<comment type="subcellular location">
    <subcellularLocation>
        <location evidence="2">Membrane</location>
    </subcellularLocation>
</comment>
<evidence type="ECO:0000256" key="9">
    <source>
        <dbReference type="ARBA" id="ARBA00023136"/>
    </source>
</evidence>
<dbReference type="InterPro" id="IPR002401">
    <property type="entry name" value="Cyt_P450_E_grp-I"/>
</dbReference>
<evidence type="ECO:0000256" key="6">
    <source>
        <dbReference type="ARBA" id="ARBA00023002"/>
    </source>
</evidence>
<dbReference type="InterPro" id="IPR050182">
    <property type="entry name" value="Cytochrome_P450_fam2"/>
</dbReference>
<evidence type="ECO:0000256" key="8">
    <source>
        <dbReference type="ARBA" id="ARBA00023033"/>
    </source>
</evidence>
<evidence type="ECO:0000256" key="3">
    <source>
        <dbReference type="ARBA" id="ARBA00010617"/>
    </source>
</evidence>
<feature type="compositionally biased region" description="Low complexity" evidence="12">
    <location>
        <begin position="500"/>
        <end position="518"/>
    </location>
</feature>
<dbReference type="InterPro" id="IPR017972">
    <property type="entry name" value="Cyt_P450_CS"/>
</dbReference>
<evidence type="ECO:0000256" key="13">
    <source>
        <dbReference type="SAM" id="Phobius"/>
    </source>
</evidence>
<evidence type="ECO:0008006" key="16">
    <source>
        <dbReference type="Google" id="ProtNLM"/>
    </source>
</evidence>
<protein>
    <recommendedName>
        <fullName evidence="16">Cytochrome P450</fullName>
    </recommendedName>
</protein>
<feature type="transmembrane region" description="Helical" evidence="13">
    <location>
        <begin position="12"/>
        <end position="30"/>
    </location>
</feature>
<dbReference type="AlphaFoldDB" id="A0A5N5LV96"/>
<keyword evidence="6 11" id="KW-0560">Oxidoreductase</keyword>
<gene>
    <name evidence="14" type="ORF">PHYPO_G00075340</name>
</gene>
<keyword evidence="13" id="KW-1133">Transmembrane helix</keyword>